<organism evidence="1 2">
    <name type="scientific">Pseudovirgaria hyperparasitica</name>
    <dbReference type="NCBI Taxonomy" id="470096"/>
    <lineage>
        <taxon>Eukaryota</taxon>
        <taxon>Fungi</taxon>
        <taxon>Dikarya</taxon>
        <taxon>Ascomycota</taxon>
        <taxon>Pezizomycotina</taxon>
        <taxon>Dothideomycetes</taxon>
        <taxon>Dothideomycetes incertae sedis</taxon>
        <taxon>Acrospermales</taxon>
        <taxon>Acrospermaceae</taxon>
        <taxon>Pseudovirgaria</taxon>
    </lineage>
</organism>
<name>A0A6A6W708_9PEZI</name>
<dbReference type="AlphaFoldDB" id="A0A6A6W708"/>
<reference evidence="1" key="1">
    <citation type="journal article" date="2020" name="Stud. Mycol.">
        <title>101 Dothideomycetes genomes: a test case for predicting lifestyles and emergence of pathogens.</title>
        <authorList>
            <person name="Haridas S."/>
            <person name="Albert R."/>
            <person name="Binder M."/>
            <person name="Bloem J."/>
            <person name="Labutti K."/>
            <person name="Salamov A."/>
            <person name="Andreopoulos B."/>
            <person name="Baker S."/>
            <person name="Barry K."/>
            <person name="Bills G."/>
            <person name="Bluhm B."/>
            <person name="Cannon C."/>
            <person name="Castanera R."/>
            <person name="Culley D."/>
            <person name="Daum C."/>
            <person name="Ezra D."/>
            <person name="Gonzalez J."/>
            <person name="Henrissat B."/>
            <person name="Kuo A."/>
            <person name="Liang C."/>
            <person name="Lipzen A."/>
            <person name="Lutzoni F."/>
            <person name="Magnuson J."/>
            <person name="Mondo S."/>
            <person name="Nolan M."/>
            <person name="Ohm R."/>
            <person name="Pangilinan J."/>
            <person name="Park H.-J."/>
            <person name="Ramirez L."/>
            <person name="Alfaro M."/>
            <person name="Sun H."/>
            <person name="Tritt A."/>
            <person name="Yoshinaga Y."/>
            <person name="Zwiers L.-H."/>
            <person name="Turgeon B."/>
            <person name="Goodwin S."/>
            <person name="Spatafora J."/>
            <person name="Crous P."/>
            <person name="Grigoriev I."/>
        </authorList>
    </citation>
    <scope>NUCLEOTIDE SEQUENCE</scope>
    <source>
        <strain evidence="1">CBS 121739</strain>
    </source>
</reference>
<dbReference type="Proteomes" id="UP000799437">
    <property type="component" value="Unassembled WGS sequence"/>
</dbReference>
<evidence type="ECO:0000313" key="1">
    <source>
        <dbReference type="EMBL" id="KAF2758668.1"/>
    </source>
</evidence>
<gene>
    <name evidence="1" type="ORF">EJ05DRAFT_360993</name>
</gene>
<dbReference type="RefSeq" id="XP_033601119.1">
    <property type="nucleotide sequence ID" value="XM_033741063.1"/>
</dbReference>
<sequence length="164" mass="18913">MLTCKRHGWASTQSCRLYHHRAFFSYAAQQRDLSFCAGAAQTGCWQRTHPSGPLALLCKIRDLQRAQPICIMPPTMADSPRICIANHTCSMFLYWLELSHSDTMTTAWIVRRTNLSSIPRNRIFIQAMQPTHTCPTQSVLFPSLYSRRHKHQRSYDMCSSFESN</sequence>
<proteinExistence type="predicted"/>
<protein>
    <submittedName>
        <fullName evidence="1">Uncharacterized protein</fullName>
    </submittedName>
</protein>
<keyword evidence="2" id="KW-1185">Reference proteome</keyword>
<dbReference type="EMBL" id="ML996571">
    <property type="protein sequence ID" value="KAF2758668.1"/>
    <property type="molecule type" value="Genomic_DNA"/>
</dbReference>
<evidence type="ECO:0000313" key="2">
    <source>
        <dbReference type="Proteomes" id="UP000799437"/>
    </source>
</evidence>
<dbReference type="GeneID" id="54482117"/>
<accession>A0A6A6W708</accession>